<dbReference type="Gene3D" id="1.10.400.10">
    <property type="entry name" value="GI Alpha 1, domain 2-like"/>
    <property type="match status" value="1"/>
</dbReference>
<feature type="binding site" evidence="17">
    <location>
        <position position="182"/>
    </location>
    <ligand>
        <name>Mg(2+)</name>
        <dbReference type="ChEBI" id="CHEBI:18420"/>
    </ligand>
</feature>
<dbReference type="GO" id="GO:0001664">
    <property type="term" value="F:G protein-coupled receptor binding"/>
    <property type="evidence" value="ECO:0007669"/>
    <property type="project" value="TreeGrafter"/>
</dbReference>
<reference evidence="19" key="1">
    <citation type="submission" date="2011-07" db="EMBL/GenBank/DDBJ databases">
        <authorList>
            <consortium name="Caenorhabditis brenneri Sequencing and Analysis Consortium"/>
            <person name="Wilson R.K."/>
        </authorList>
    </citation>
    <scope>NUCLEOTIDE SEQUENCE [LARGE SCALE GENOMIC DNA]</scope>
    <source>
        <strain evidence="19">PB2801</strain>
    </source>
</reference>
<keyword evidence="10" id="KW-0564">Palmitate</keyword>
<evidence type="ECO:0000256" key="2">
    <source>
        <dbReference type="ARBA" id="ARBA00011356"/>
    </source>
</evidence>
<protein>
    <recommendedName>
        <fullName evidence="15">Guanine nucleotide-binding protein alpha-16 subunit</fullName>
    </recommendedName>
</protein>
<evidence type="ECO:0000256" key="8">
    <source>
        <dbReference type="ARBA" id="ARBA00022842"/>
    </source>
</evidence>
<dbReference type="GO" id="GO:0005737">
    <property type="term" value="C:cytoplasm"/>
    <property type="evidence" value="ECO:0007669"/>
    <property type="project" value="TreeGrafter"/>
</dbReference>
<keyword evidence="9 16" id="KW-0342">GTP-binding</keyword>
<dbReference type="OrthoDB" id="5817230at2759"/>
<evidence type="ECO:0000256" key="5">
    <source>
        <dbReference type="ARBA" id="ARBA00022723"/>
    </source>
</evidence>
<dbReference type="SMART" id="SM00275">
    <property type="entry name" value="G_alpha"/>
    <property type="match status" value="1"/>
</dbReference>
<dbReference type="GO" id="GO:0007010">
    <property type="term" value="P:cytoskeleton organization"/>
    <property type="evidence" value="ECO:0007669"/>
    <property type="project" value="UniProtKB-ARBA"/>
</dbReference>
<accession>G0NYD7</accession>
<evidence type="ECO:0000256" key="10">
    <source>
        <dbReference type="ARBA" id="ARBA00023139"/>
    </source>
</evidence>
<evidence type="ECO:0000256" key="11">
    <source>
        <dbReference type="ARBA" id="ARBA00023224"/>
    </source>
</evidence>
<comment type="subunit">
    <text evidence="2">G proteins are composed of 3 units; alpha, beta and gamma. The alpha chain contains the guanine nucleotide binding site.</text>
</comment>
<dbReference type="HOGENOM" id="CLU_014184_6_0_1"/>
<evidence type="ECO:0000256" key="12">
    <source>
        <dbReference type="ARBA" id="ARBA00023288"/>
    </source>
</evidence>
<dbReference type="PANTHER" id="PTHR10218">
    <property type="entry name" value="GTP-BINDING PROTEIN ALPHA SUBUNIT"/>
    <property type="match status" value="1"/>
</dbReference>
<dbReference type="Pfam" id="PF00503">
    <property type="entry name" value="G-alpha"/>
    <property type="match status" value="1"/>
</dbReference>
<evidence type="ECO:0000256" key="16">
    <source>
        <dbReference type="PIRSR" id="PIRSR601019-1"/>
    </source>
</evidence>
<dbReference type="GO" id="GO:0031683">
    <property type="term" value="F:G-protein beta/gamma-subunit complex binding"/>
    <property type="evidence" value="ECO:0007669"/>
    <property type="project" value="InterPro"/>
</dbReference>
<keyword evidence="13" id="KW-0131">Cell cycle</keyword>
<dbReference type="FunFam" id="3.40.50.300:FF:000692">
    <property type="entry name" value="Guanine nucleotide-binding protein subunit alpha"/>
    <property type="match status" value="1"/>
</dbReference>
<proteinExistence type="inferred from homology"/>
<gene>
    <name evidence="18" type="ORF">CAEBREN_28084</name>
</gene>
<keyword evidence="12" id="KW-0449">Lipoprotein</keyword>
<dbReference type="InterPro" id="IPR027417">
    <property type="entry name" value="P-loop_NTPase"/>
</dbReference>
<keyword evidence="6 16" id="KW-0547">Nucleotide-binding</keyword>
<evidence type="ECO:0000256" key="3">
    <source>
        <dbReference type="ARBA" id="ARBA00022618"/>
    </source>
</evidence>
<feature type="binding site" evidence="16">
    <location>
        <begin position="201"/>
        <end position="205"/>
    </location>
    <ligand>
        <name>GTP</name>
        <dbReference type="ChEBI" id="CHEBI:37565"/>
    </ligand>
</feature>
<dbReference type="Gene3D" id="3.40.50.300">
    <property type="entry name" value="P-loop containing nucleotide triphosphate hydrolases"/>
    <property type="match status" value="1"/>
</dbReference>
<dbReference type="GO" id="GO:0005525">
    <property type="term" value="F:GTP binding"/>
    <property type="evidence" value="ECO:0007669"/>
    <property type="project" value="UniProtKB-KW"/>
</dbReference>
<dbReference type="eggNOG" id="KOG0082">
    <property type="taxonomic scope" value="Eukaryota"/>
</dbReference>
<dbReference type="PROSITE" id="PS51882">
    <property type="entry name" value="G_ALPHA"/>
    <property type="match status" value="1"/>
</dbReference>
<dbReference type="SUPFAM" id="SSF52540">
    <property type="entry name" value="P-loop containing nucleoside triphosphate hydrolases"/>
    <property type="match status" value="1"/>
</dbReference>
<organism evidence="19">
    <name type="scientific">Caenorhabditis brenneri</name>
    <name type="common">Nematode worm</name>
    <dbReference type="NCBI Taxonomy" id="135651"/>
    <lineage>
        <taxon>Eukaryota</taxon>
        <taxon>Metazoa</taxon>
        <taxon>Ecdysozoa</taxon>
        <taxon>Nematoda</taxon>
        <taxon>Chromadorea</taxon>
        <taxon>Rhabditida</taxon>
        <taxon>Rhabditina</taxon>
        <taxon>Rhabditomorpha</taxon>
        <taxon>Rhabditoidea</taxon>
        <taxon>Rhabditidae</taxon>
        <taxon>Peloderinae</taxon>
        <taxon>Caenorhabditis</taxon>
    </lineage>
</organism>
<dbReference type="AlphaFoldDB" id="G0NYD7"/>
<evidence type="ECO:0000313" key="19">
    <source>
        <dbReference type="Proteomes" id="UP000008068"/>
    </source>
</evidence>
<keyword evidence="11" id="KW-0807">Transducer</keyword>
<dbReference type="GO" id="GO:0005834">
    <property type="term" value="C:heterotrimeric G-protein complex"/>
    <property type="evidence" value="ECO:0007669"/>
    <property type="project" value="TreeGrafter"/>
</dbReference>
<keyword evidence="3" id="KW-0132">Cell division</keyword>
<dbReference type="GO" id="GO:0003924">
    <property type="term" value="F:GTPase activity"/>
    <property type="evidence" value="ECO:0007669"/>
    <property type="project" value="InterPro"/>
</dbReference>
<dbReference type="GO" id="GO:0046872">
    <property type="term" value="F:metal ion binding"/>
    <property type="evidence" value="ECO:0007669"/>
    <property type="project" value="UniProtKB-KW"/>
</dbReference>
<feature type="binding site" evidence="16">
    <location>
        <begin position="40"/>
        <end position="45"/>
    </location>
    <ligand>
        <name>GTP</name>
        <dbReference type="ChEBI" id="CHEBI:37565"/>
    </ligand>
</feature>
<feature type="binding site" evidence="16">
    <location>
        <begin position="151"/>
        <end position="152"/>
    </location>
    <ligand>
        <name>GTP</name>
        <dbReference type="ChEBI" id="CHEBI:37565"/>
    </ligand>
</feature>
<dbReference type="FunCoup" id="G0NYD7">
    <property type="interactions" value="151"/>
</dbReference>
<keyword evidence="19" id="KW-1185">Reference proteome</keyword>
<comment type="similarity">
    <text evidence="1">Belongs to the G-alpha family.</text>
</comment>
<dbReference type="SUPFAM" id="SSF47895">
    <property type="entry name" value="Transducin (alpha subunit), insertion domain"/>
    <property type="match status" value="1"/>
</dbReference>
<dbReference type="InParanoid" id="G0NYD7"/>
<comment type="function">
    <text evidence="14">Guanine nucleotide-binding proteins (G proteins) are involved as modulators or transducers in various transmembrane signaling systems. In the 1-cell embryo, probably together with goa-1, controls nuclear rotation and spindle elongation during mitosis. During the first embryonic cell divisons, plays a role in gpr-1/2 cortical localization and in the proper orientation of EMS blastomere mitotic spindle.</text>
</comment>
<dbReference type="GO" id="GO:0007188">
    <property type="term" value="P:adenylate cyclase-modulating G protein-coupled receptor signaling pathway"/>
    <property type="evidence" value="ECO:0007669"/>
    <property type="project" value="InterPro"/>
</dbReference>
<dbReference type="EMBL" id="GL379980">
    <property type="protein sequence ID" value="EGT40022.1"/>
    <property type="molecule type" value="Genomic_DNA"/>
</dbReference>
<dbReference type="FunFam" id="1.10.400.10:FF:000002">
    <property type="entry name" value="guanine nucleotide-binding protein G(Q) subunit alpha"/>
    <property type="match status" value="1"/>
</dbReference>
<evidence type="ECO:0000256" key="15">
    <source>
        <dbReference type="ARBA" id="ARBA00069088"/>
    </source>
</evidence>
<dbReference type="InterPro" id="IPR011025">
    <property type="entry name" value="GproteinA_insert"/>
</dbReference>
<evidence type="ECO:0000256" key="14">
    <source>
        <dbReference type="ARBA" id="ARBA00059820"/>
    </source>
</evidence>
<dbReference type="STRING" id="135651.G0NYD7"/>
<keyword evidence="4" id="KW-0519">Myristate</keyword>
<keyword evidence="7" id="KW-0498">Mitosis</keyword>
<evidence type="ECO:0000256" key="7">
    <source>
        <dbReference type="ARBA" id="ARBA00022776"/>
    </source>
</evidence>
<dbReference type="PRINTS" id="PR00441">
    <property type="entry name" value="GPROTEINAI"/>
</dbReference>
<evidence type="ECO:0000256" key="6">
    <source>
        <dbReference type="ARBA" id="ARBA00022741"/>
    </source>
</evidence>
<keyword evidence="5 17" id="KW-0479">Metal-binding</keyword>
<evidence type="ECO:0000256" key="17">
    <source>
        <dbReference type="PIRSR" id="PIRSR601019-2"/>
    </source>
</evidence>
<feature type="binding site" evidence="16">
    <location>
        <begin position="270"/>
        <end position="273"/>
    </location>
    <ligand>
        <name>GTP</name>
        <dbReference type="ChEBI" id="CHEBI:37565"/>
    </ligand>
</feature>
<evidence type="ECO:0000256" key="13">
    <source>
        <dbReference type="ARBA" id="ARBA00023306"/>
    </source>
</evidence>
<dbReference type="GO" id="GO:0051301">
    <property type="term" value="P:cell division"/>
    <property type="evidence" value="ECO:0007669"/>
    <property type="project" value="UniProtKB-KW"/>
</dbReference>
<dbReference type="Proteomes" id="UP000008068">
    <property type="component" value="Unassembled WGS sequence"/>
</dbReference>
<name>G0NYD7_CAEBE</name>
<dbReference type="FunFam" id="3.40.50.300:FF:002307">
    <property type="entry name" value="Guanine nucleotide-binding protein G(k) subunit alpha"/>
    <property type="match status" value="1"/>
</dbReference>
<dbReference type="InterPro" id="IPR001019">
    <property type="entry name" value="Gprotein_alpha_su"/>
</dbReference>
<feature type="binding site" evidence="17">
    <location>
        <position position="44"/>
    </location>
    <ligand>
        <name>Mg(2+)</name>
        <dbReference type="ChEBI" id="CHEBI:18420"/>
    </ligand>
</feature>
<evidence type="ECO:0000256" key="9">
    <source>
        <dbReference type="ARBA" id="ARBA00023134"/>
    </source>
</evidence>
<dbReference type="CDD" id="cd00066">
    <property type="entry name" value="G-alpha"/>
    <property type="match status" value="1"/>
</dbReference>
<evidence type="ECO:0000256" key="4">
    <source>
        <dbReference type="ARBA" id="ARBA00022707"/>
    </source>
</evidence>
<evidence type="ECO:0000313" key="18">
    <source>
        <dbReference type="EMBL" id="EGT40022.1"/>
    </source>
</evidence>
<dbReference type="GO" id="GO:0097730">
    <property type="term" value="C:non-motile cilium"/>
    <property type="evidence" value="ECO:0007669"/>
    <property type="project" value="EnsemblMetazoa"/>
</dbReference>
<dbReference type="PRINTS" id="PR00318">
    <property type="entry name" value="GPROTEINA"/>
</dbReference>
<keyword evidence="8 17" id="KW-0460">Magnesium</keyword>
<feature type="binding site" evidence="16">
    <location>
        <position position="329"/>
    </location>
    <ligand>
        <name>GTP</name>
        <dbReference type="ChEBI" id="CHEBI:37565"/>
    </ligand>
</feature>
<dbReference type="PANTHER" id="PTHR10218:SF349">
    <property type="entry name" value="GUANINE NUCLEOTIDE-BINDING PROTEIN ALPHA-4 SUBUNIT"/>
    <property type="match status" value="1"/>
</dbReference>
<sequence length="357" mass="41378">MGCIHSTSAKAKKRSKQIDEQLRQDNCITEVKLLLLGAGESGKSTIIRQMRILHETGFNKQDQIAYKPVIYSNIVQSMLTLLRMMRPLEIAFSDQAREEDARQFKSHFLHFNSADLPEASFSEMVKVAKSLWNDEGVKKCFNRSREFQLNDSAEYYLNALDRIGLPAYIPTQDDILRARVKSTGIVETDFIYKDLCFKMFDVGGQRSERKKWIHCFEGVSAVIFCVALSEYDLKLAEDKSVNRMHESMQLFDSIVNNRWFTETSFILLLNKMDIFEERIRHSPLNLCFPEYQGGNSVTETSNFIRSQFEKLNKRESKLHKEVYSHFTCATDTNNIRFVFDAVTDIIIRDSLKNCGLY</sequence>
<dbReference type="InterPro" id="IPR001408">
    <property type="entry name" value="Gprotein_alpha_I"/>
</dbReference>
<evidence type="ECO:0000256" key="1">
    <source>
        <dbReference type="ARBA" id="ARBA00005804"/>
    </source>
</evidence>